<dbReference type="NCBIfam" id="NF047540">
    <property type="entry name" value="LIC_13241_dom"/>
    <property type="match status" value="1"/>
</dbReference>
<proteinExistence type="predicted"/>
<evidence type="ECO:0000313" key="2">
    <source>
        <dbReference type="Proteomes" id="UP000245206"/>
    </source>
</evidence>
<dbReference type="AlphaFoldDB" id="A0A2P2DDX5"/>
<evidence type="ECO:0000313" key="1">
    <source>
        <dbReference type="EMBL" id="GBF42815.1"/>
    </source>
</evidence>
<dbReference type="Proteomes" id="UP000245206">
    <property type="component" value="Unassembled WGS sequence"/>
</dbReference>
<sequence length="141" mass="16174">MGPSKIAIEKYMNSIGLNDLPFLKELSIIAYKWLSERFPISDNQSNFDPNSELIFPIRWKTKIDGEIFEWVVSDMGSITLRLGRMEGNRRNPAPIFYLSLLKKEGAEFQWADPEGNSVSFPDPSIIDDVRSRVQLYLDSVT</sequence>
<gene>
    <name evidence="1" type="ORF">LPTSP2_21050</name>
</gene>
<accession>A0A2P2DDX5</accession>
<comment type="caution">
    <text evidence="1">The sequence shown here is derived from an EMBL/GenBank/DDBJ whole genome shotgun (WGS) entry which is preliminary data.</text>
</comment>
<name>A0A2P2DDX5_9LEPT</name>
<keyword evidence="2" id="KW-1185">Reference proteome</keyword>
<reference evidence="2" key="1">
    <citation type="journal article" date="2019" name="Microbiol. Immunol.">
        <title>Molecular and phenotypic characterization of Leptospira johnsonii sp. nov., Leptospira ellinghausenii sp. nov. and Leptospira ryugenii sp. nov. isolated from soil and water in Japan.</title>
        <authorList>
            <person name="Masuzawa T."/>
            <person name="Saito M."/>
            <person name="Nakao R."/>
            <person name="Nikaido Y."/>
            <person name="Matsumoto M."/>
            <person name="Ogawa M."/>
            <person name="Yokoyama M."/>
            <person name="Hidaka Y."/>
            <person name="Tomita J."/>
            <person name="Sakakibara K."/>
            <person name="Suzuki K."/>
            <person name="Yasuda S."/>
            <person name="Sato H."/>
            <person name="Yamaguchi M."/>
            <person name="Yoshida S.I."/>
            <person name="Koizumi N."/>
            <person name="Kawamura Y."/>
        </authorList>
    </citation>
    <scope>NUCLEOTIDE SEQUENCE [LARGE SCALE GENOMIC DNA]</scope>
    <source>
        <strain evidence="2">E18</strain>
    </source>
</reference>
<organism evidence="1 2">
    <name type="scientific">Leptospira ellinghausenii</name>
    <dbReference type="NCBI Taxonomy" id="1917822"/>
    <lineage>
        <taxon>Bacteria</taxon>
        <taxon>Pseudomonadati</taxon>
        <taxon>Spirochaetota</taxon>
        <taxon>Spirochaetia</taxon>
        <taxon>Leptospirales</taxon>
        <taxon>Leptospiraceae</taxon>
        <taxon>Leptospira</taxon>
    </lineage>
</organism>
<dbReference type="EMBL" id="BFAZ01000009">
    <property type="protein sequence ID" value="GBF42815.1"/>
    <property type="molecule type" value="Genomic_DNA"/>
</dbReference>
<protein>
    <submittedName>
        <fullName evidence="1">Uncharacterized protein</fullName>
    </submittedName>
</protein>